<sequence length="224" mass="24268">MSDYDDERAQASLESDEAELATAPSEGVTSVPPSAAYLRQEAARLLELAGERERAEARALLLAREAARPKMPEVGEGPAYVIFRRYQSGREYGYAAVGWREGRSVRWAVTGSETRRFNWPGLLEFIGEANWPTLWTVTAGERLGPEPGAEPPTAEVMGRYGRVERTETVGAVDHDPFAGMLIVGMGGGGRASGPFDRSEHAPGSGRGGYASGGYVHPESEPNRW</sequence>
<protein>
    <submittedName>
        <fullName evidence="2">Uncharacterized protein</fullName>
    </submittedName>
</protein>
<gene>
    <name evidence="2" type="ORF">Jolie1_089</name>
</gene>
<dbReference type="EMBL" id="KJ433976">
    <property type="protein sequence ID" value="AHJ88589.1"/>
    <property type="molecule type" value="Genomic_DNA"/>
</dbReference>
<name>W8EIV0_9CAUD</name>
<keyword evidence="3" id="KW-1185">Reference proteome</keyword>
<dbReference type="Proteomes" id="UP000203096">
    <property type="component" value="Segment"/>
</dbReference>
<dbReference type="GeneID" id="18505953"/>
<feature type="region of interest" description="Disordered" evidence="1">
    <location>
        <begin position="189"/>
        <end position="224"/>
    </location>
</feature>
<dbReference type="RefSeq" id="YP_009009289.1">
    <property type="nucleotide sequence ID" value="NC_023600.1"/>
</dbReference>
<dbReference type="KEGG" id="vg:18505953"/>
<organism evidence="2 3">
    <name type="scientific">Mycobacterium phage Julie1</name>
    <dbReference type="NCBI Taxonomy" id="1463812"/>
    <lineage>
        <taxon>Viruses</taxon>
        <taxon>Duplodnaviria</taxon>
        <taxon>Heunggongvirae</taxon>
        <taxon>Uroviricota</taxon>
        <taxon>Caudoviricetes</taxon>
        <taxon>Bclasvirinae</taxon>
        <taxon>Julieunavirus</taxon>
        <taxon>Julieunavirus julie1</taxon>
    </lineage>
</organism>
<proteinExistence type="predicted"/>
<evidence type="ECO:0000256" key="1">
    <source>
        <dbReference type="SAM" id="MobiDB-lite"/>
    </source>
</evidence>
<evidence type="ECO:0000313" key="3">
    <source>
        <dbReference type="Proteomes" id="UP000203096"/>
    </source>
</evidence>
<feature type="region of interest" description="Disordered" evidence="1">
    <location>
        <begin position="1"/>
        <end position="33"/>
    </location>
</feature>
<evidence type="ECO:0000313" key="2">
    <source>
        <dbReference type="EMBL" id="AHJ88589.1"/>
    </source>
</evidence>
<reference evidence="2 3" key="1">
    <citation type="journal article" date="2014" name="Genome Announc.">
        <title>Complete genome sequences of nine mycobacteriophages.</title>
        <authorList>
            <person name="Franceschelli J.J."/>
            <person name="Suarez C.A."/>
            <person name="Teran L."/>
            <person name="Raya R.R."/>
            <person name="Morbidoni H.R."/>
        </authorList>
    </citation>
    <scope>NUCLEOTIDE SEQUENCE [LARGE SCALE GENOMIC DNA]</scope>
</reference>
<accession>W8EIV0</accession>